<dbReference type="GO" id="GO:0015891">
    <property type="term" value="P:siderophore transport"/>
    <property type="evidence" value="ECO:0007669"/>
    <property type="project" value="InterPro"/>
</dbReference>
<dbReference type="NCBIfam" id="TIGR01352">
    <property type="entry name" value="tonB_Cterm"/>
    <property type="match status" value="1"/>
</dbReference>
<dbReference type="EMBL" id="CP003281">
    <property type="protein sequence ID" value="AFL84683.1"/>
    <property type="molecule type" value="Genomic_DNA"/>
</dbReference>
<keyword evidence="2" id="KW-0812">Transmembrane</keyword>
<dbReference type="PRINTS" id="PR01374">
    <property type="entry name" value="TONBPROTEIN"/>
</dbReference>
<name>I3Z615_BELBD</name>
<comment type="subcellular location">
    <subcellularLocation>
        <location evidence="1">Membrane</location>
        <topology evidence="1">Single-pass membrane protein</topology>
    </subcellularLocation>
</comment>
<organism evidence="6 7">
    <name type="scientific">Belliella baltica (strain DSM 15883 / CIP 108006 / LMG 21964 / BA134)</name>
    <dbReference type="NCBI Taxonomy" id="866536"/>
    <lineage>
        <taxon>Bacteria</taxon>
        <taxon>Pseudomonadati</taxon>
        <taxon>Bacteroidota</taxon>
        <taxon>Cytophagia</taxon>
        <taxon>Cytophagales</taxon>
        <taxon>Cyclobacteriaceae</taxon>
        <taxon>Belliella</taxon>
    </lineage>
</organism>
<feature type="domain" description="TonB C-terminal" evidence="5">
    <location>
        <begin position="153"/>
        <end position="247"/>
    </location>
</feature>
<reference evidence="7" key="1">
    <citation type="submission" date="2012-06" db="EMBL/GenBank/DDBJ databases">
        <title>The complete genome of Belliella baltica DSM 15883.</title>
        <authorList>
            <person name="Lucas S."/>
            <person name="Copeland A."/>
            <person name="Lapidus A."/>
            <person name="Goodwin L."/>
            <person name="Pitluck S."/>
            <person name="Peters L."/>
            <person name="Mikhailova N."/>
            <person name="Davenport K."/>
            <person name="Kyrpides N."/>
            <person name="Mavromatis K."/>
            <person name="Pagani I."/>
            <person name="Ivanova N."/>
            <person name="Ovchinnikova G."/>
            <person name="Zeytun A."/>
            <person name="Detter J.C."/>
            <person name="Han C."/>
            <person name="Land M."/>
            <person name="Hauser L."/>
            <person name="Markowitz V."/>
            <person name="Cheng J.-F."/>
            <person name="Hugenholtz P."/>
            <person name="Woyke T."/>
            <person name="Wu D."/>
            <person name="Tindall B."/>
            <person name="Pomrenke H."/>
            <person name="Brambilla E."/>
            <person name="Klenk H.-P."/>
            <person name="Eisen J.A."/>
        </authorList>
    </citation>
    <scope>NUCLEOTIDE SEQUENCE [LARGE SCALE GENOMIC DNA]</scope>
    <source>
        <strain evidence="7">DSM 15883 / CIP 108006 / LMG 21964 / BA134</strain>
    </source>
</reference>
<dbReference type="Pfam" id="PF03544">
    <property type="entry name" value="TonB_C"/>
    <property type="match status" value="1"/>
</dbReference>
<accession>I3Z615</accession>
<evidence type="ECO:0000256" key="2">
    <source>
        <dbReference type="ARBA" id="ARBA00022692"/>
    </source>
</evidence>
<dbReference type="SUPFAM" id="SSF74653">
    <property type="entry name" value="TolA/TonB C-terminal domain"/>
    <property type="match status" value="1"/>
</dbReference>
<evidence type="ECO:0000256" key="4">
    <source>
        <dbReference type="ARBA" id="ARBA00023136"/>
    </source>
</evidence>
<dbReference type="Gene3D" id="3.30.1150.10">
    <property type="match status" value="1"/>
</dbReference>
<dbReference type="AlphaFoldDB" id="I3Z615"/>
<dbReference type="PROSITE" id="PS52015">
    <property type="entry name" value="TONB_CTD"/>
    <property type="match status" value="1"/>
</dbReference>
<evidence type="ECO:0000313" key="6">
    <source>
        <dbReference type="EMBL" id="AFL84683.1"/>
    </source>
</evidence>
<evidence type="ECO:0000313" key="7">
    <source>
        <dbReference type="Proteomes" id="UP000006050"/>
    </source>
</evidence>
<proteinExistence type="predicted"/>
<dbReference type="GO" id="GO:0055085">
    <property type="term" value="P:transmembrane transport"/>
    <property type="evidence" value="ECO:0007669"/>
    <property type="project" value="InterPro"/>
</dbReference>
<gene>
    <name evidence="6" type="ordered locus">Belba_2115</name>
</gene>
<dbReference type="OrthoDB" id="826933at2"/>
<dbReference type="GO" id="GO:0031992">
    <property type="term" value="F:energy transducer activity"/>
    <property type="evidence" value="ECO:0007669"/>
    <property type="project" value="InterPro"/>
</dbReference>
<dbReference type="GO" id="GO:0030288">
    <property type="term" value="C:outer membrane-bounded periplasmic space"/>
    <property type="evidence" value="ECO:0007669"/>
    <property type="project" value="InterPro"/>
</dbReference>
<keyword evidence="7" id="KW-1185">Reference proteome</keyword>
<dbReference type="Proteomes" id="UP000006050">
    <property type="component" value="Chromosome"/>
</dbReference>
<evidence type="ECO:0000256" key="1">
    <source>
        <dbReference type="ARBA" id="ARBA00004167"/>
    </source>
</evidence>
<keyword evidence="4" id="KW-0472">Membrane</keyword>
<sequence>MKRVFSTFILSIICNFIFGQEIKMYDENFFLLEKKKKSNPVYFVKNEISEKSLKEKFYTLKDSLLVKEINTKKNEDGEILTQVILKYRPDGEIFQELIKDNNSGSFVFKNYDTKGQLFYISEYSRHSKMKSKYFDEENKEILISSEQLPEPKDGIMGWQKYLSKNLNYPPQARNKRLEGEALISFTISEKGDIENIEILNPVEIHPSIVKEAYRIANEYPYNWSPYILNDQARVSVMVLPLRFKLGS</sequence>
<dbReference type="InterPro" id="IPR037682">
    <property type="entry name" value="TonB_C"/>
</dbReference>
<dbReference type="GO" id="GO:0016020">
    <property type="term" value="C:membrane"/>
    <property type="evidence" value="ECO:0007669"/>
    <property type="project" value="UniProtKB-SubCell"/>
</dbReference>
<protein>
    <submittedName>
        <fullName evidence="6">TonB family protein</fullName>
    </submittedName>
</protein>
<evidence type="ECO:0000256" key="3">
    <source>
        <dbReference type="ARBA" id="ARBA00022989"/>
    </source>
</evidence>
<dbReference type="KEGG" id="bbd:Belba_2115"/>
<dbReference type="STRING" id="866536.Belba_2115"/>
<dbReference type="HOGENOM" id="CLU_1097668_0_0_10"/>
<dbReference type="InterPro" id="IPR003538">
    <property type="entry name" value="TonB"/>
</dbReference>
<keyword evidence="3" id="KW-1133">Transmembrane helix</keyword>
<dbReference type="InterPro" id="IPR006260">
    <property type="entry name" value="TonB/TolA_C"/>
</dbReference>
<dbReference type="RefSeq" id="WP_014772647.1">
    <property type="nucleotide sequence ID" value="NC_018010.1"/>
</dbReference>
<evidence type="ECO:0000259" key="5">
    <source>
        <dbReference type="PROSITE" id="PS52015"/>
    </source>
</evidence>
<dbReference type="eggNOG" id="COG0810">
    <property type="taxonomic scope" value="Bacteria"/>
</dbReference>